<dbReference type="GO" id="GO:0004523">
    <property type="term" value="F:RNA-DNA hybrid ribonuclease activity"/>
    <property type="evidence" value="ECO:0007669"/>
    <property type="project" value="InterPro"/>
</dbReference>
<accession>A0AAW2NTN7</accession>
<organism evidence="2">
    <name type="scientific">Sesamum calycinum</name>
    <dbReference type="NCBI Taxonomy" id="2727403"/>
    <lineage>
        <taxon>Eukaryota</taxon>
        <taxon>Viridiplantae</taxon>
        <taxon>Streptophyta</taxon>
        <taxon>Embryophyta</taxon>
        <taxon>Tracheophyta</taxon>
        <taxon>Spermatophyta</taxon>
        <taxon>Magnoliopsida</taxon>
        <taxon>eudicotyledons</taxon>
        <taxon>Gunneridae</taxon>
        <taxon>Pentapetalae</taxon>
        <taxon>asterids</taxon>
        <taxon>lamiids</taxon>
        <taxon>Lamiales</taxon>
        <taxon>Pedaliaceae</taxon>
        <taxon>Sesamum</taxon>
    </lineage>
</organism>
<dbReference type="InterPro" id="IPR044730">
    <property type="entry name" value="RNase_H-like_dom_plant"/>
</dbReference>
<dbReference type="InterPro" id="IPR036397">
    <property type="entry name" value="RNaseH_sf"/>
</dbReference>
<dbReference type="Gene3D" id="3.30.420.10">
    <property type="entry name" value="Ribonuclease H-like superfamily/Ribonuclease H"/>
    <property type="match status" value="1"/>
</dbReference>
<feature type="domain" description="RNase H type-1" evidence="1">
    <location>
        <begin position="72"/>
        <end position="192"/>
    </location>
</feature>
<evidence type="ECO:0000313" key="2">
    <source>
        <dbReference type="EMBL" id="KAL0346608.1"/>
    </source>
</evidence>
<sequence length="218" mass="24244">MMDAVSLPVLGSVEDMINQSFDLAEIYMTMMDECGPDRIAKIAIQNFRYPTQLPSLSPVRWSPPGEEVIKLNYDGAMFLSSLEIGIGVIARDSAGACVWWKSIRKKWLPEPEMVEALAAREAVFLAWRFGWRRIVVEGDCANLHRKLISHQPDCSTIGAVIRDIKCLASEVDLCSFLLVRRAANMVAHCLARTSTGSGLEGPCFPTMLAGHLFSDFDY</sequence>
<dbReference type="GO" id="GO:0003676">
    <property type="term" value="F:nucleic acid binding"/>
    <property type="evidence" value="ECO:0007669"/>
    <property type="project" value="InterPro"/>
</dbReference>
<dbReference type="Pfam" id="PF13456">
    <property type="entry name" value="RVT_3"/>
    <property type="match status" value="1"/>
</dbReference>
<dbReference type="CDD" id="cd06222">
    <property type="entry name" value="RNase_H_like"/>
    <property type="match status" value="1"/>
</dbReference>
<dbReference type="EMBL" id="JACGWM010000010">
    <property type="protein sequence ID" value="KAL0346608.1"/>
    <property type="molecule type" value="Genomic_DNA"/>
</dbReference>
<dbReference type="AlphaFoldDB" id="A0AAW2NTN7"/>
<proteinExistence type="predicted"/>
<dbReference type="PANTHER" id="PTHR47723">
    <property type="entry name" value="OS05G0353850 PROTEIN"/>
    <property type="match status" value="1"/>
</dbReference>
<dbReference type="InterPro" id="IPR002156">
    <property type="entry name" value="RNaseH_domain"/>
</dbReference>
<reference evidence="2" key="2">
    <citation type="journal article" date="2024" name="Plant">
        <title>Genomic evolution and insights into agronomic trait innovations of Sesamum species.</title>
        <authorList>
            <person name="Miao H."/>
            <person name="Wang L."/>
            <person name="Qu L."/>
            <person name="Liu H."/>
            <person name="Sun Y."/>
            <person name="Le M."/>
            <person name="Wang Q."/>
            <person name="Wei S."/>
            <person name="Zheng Y."/>
            <person name="Lin W."/>
            <person name="Duan Y."/>
            <person name="Cao H."/>
            <person name="Xiong S."/>
            <person name="Wang X."/>
            <person name="Wei L."/>
            <person name="Li C."/>
            <person name="Ma Q."/>
            <person name="Ju M."/>
            <person name="Zhao R."/>
            <person name="Li G."/>
            <person name="Mu C."/>
            <person name="Tian Q."/>
            <person name="Mei H."/>
            <person name="Zhang T."/>
            <person name="Gao T."/>
            <person name="Zhang H."/>
        </authorList>
    </citation>
    <scope>NUCLEOTIDE SEQUENCE</scope>
    <source>
        <strain evidence="2">KEN8</strain>
    </source>
</reference>
<gene>
    <name evidence="2" type="ORF">Scaly_1676800</name>
</gene>
<comment type="caution">
    <text evidence="2">The sequence shown here is derived from an EMBL/GenBank/DDBJ whole genome shotgun (WGS) entry which is preliminary data.</text>
</comment>
<dbReference type="PANTHER" id="PTHR47723:SF21">
    <property type="entry name" value="POLYNUCLEOTIDYL TRANSFERASE, RIBONUCLEASE H-LIKE SUPERFAMILY PROTEIN"/>
    <property type="match status" value="1"/>
</dbReference>
<evidence type="ECO:0000259" key="1">
    <source>
        <dbReference type="Pfam" id="PF13456"/>
    </source>
</evidence>
<dbReference type="InterPro" id="IPR053151">
    <property type="entry name" value="RNase_H-like"/>
</dbReference>
<reference evidence="2" key="1">
    <citation type="submission" date="2020-06" db="EMBL/GenBank/DDBJ databases">
        <authorList>
            <person name="Li T."/>
            <person name="Hu X."/>
            <person name="Zhang T."/>
            <person name="Song X."/>
            <person name="Zhang H."/>
            <person name="Dai N."/>
            <person name="Sheng W."/>
            <person name="Hou X."/>
            <person name="Wei L."/>
        </authorList>
    </citation>
    <scope>NUCLEOTIDE SEQUENCE</scope>
    <source>
        <strain evidence="2">KEN8</strain>
        <tissue evidence="2">Leaf</tissue>
    </source>
</reference>
<protein>
    <recommendedName>
        <fullName evidence="1">RNase H type-1 domain-containing protein</fullName>
    </recommendedName>
</protein>
<name>A0AAW2NTN7_9LAMI</name>